<dbReference type="Proteomes" id="UP000612893">
    <property type="component" value="Unassembled WGS sequence"/>
</dbReference>
<dbReference type="PANTHER" id="PTHR10091:SF0">
    <property type="entry name" value="GALACTOSE MUTAROTASE"/>
    <property type="match status" value="1"/>
</dbReference>
<dbReference type="InterPro" id="IPR014718">
    <property type="entry name" value="GH-type_carb-bd"/>
</dbReference>
<dbReference type="Pfam" id="PF01263">
    <property type="entry name" value="Aldose_epim"/>
    <property type="match status" value="1"/>
</dbReference>
<dbReference type="CDD" id="cd09022">
    <property type="entry name" value="Aldose_epim_Ec_YihR"/>
    <property type="match status" value="1"/>
</dbReference>
<dbReference type="RefSeq" id="WP_338204461.1">
    <property type="nucleotide sequence ID" value="NZ_JAEKNR010000212.1"/>
</dbReference>
<keyword evidence="2" id="KW-1185">Reference proteome</keyword>
<protein>
    <submittedName>
        <fullName evidence="1">Aldose 1-epimerase family protein</fullName>
    </submittedName>
</protein>
<gene>
    <name evidence="1" type="ORF">JF922_21200</name>
</gene>
<dbReference type="InterPro" id="IPR008183">
    <property type="entry name" value="Aldose_1/G6P_1-epimerase"/>
</dbReference>
<evidence type="ECO:0000313" key="1">
    <source>
        <dbReference type="EMBL" id="MBJ7600574.1"/>
    </source>
</evidence>
<dbReference type="InterPro" id="IPR011013">
    <property type="entry name" value="Gal_mutarotase_sf_dom"/>
</dbReference>
<dbReference type="InterPro" id="IPR037480">
    <property type="entry name" value="YihR-like"/>
</dbReference>
<evidence type="ECO:0000313" key="2">
    <source>
        <dbReference type="Proteomes" id="UP000612893"/>
    </source>
</evidence>
<dbReference type="EMBL" id="JAEKNR010000212">
    <property type="protein sequence ID" value="MBJ7600574.1"/>
    <property type="molecule type" value="Genomic_DNA"/>
</dbReference>
<dbReference type="PANTHER" id="PTHR10091">
    <property type="entry name" value="ALDOSE-1-EPIMERASE"/>
    <property type="match status" value="1"/>
</dbReference>
<dbReference type="AlphaFoldDB" id="A0A934NB81"/>
<sequence>MAEAPSGRQFEITHGAQSAIVTEVGATLRRYSAGDRELLDGFAVDEMCSAGRGQLLLPWPNRIRDGRYSFGGKEHQLPLTEPERGNAIHGLVRWTVWAPVEYAADRIAMHHVLYPQPGYPFMLSLTVQYALSATGLTVTTSAVNVGPEPCPFGAGAHPYITVGTDLVDSATLQLPARTRLESDDRAIPVGRAEVAGTEYDFAQPRPIGALQLDSAFTDVVPGEDGRPRAVLAAPDGFSAAVWMDPAFSYVMVFTGDALGPPRARRSLALEPMTCAPNAFQSGDGPRVLEPGERFTADWGITPAGF</sequence>
<dbReference type="SUPFAM" id="SSF74650">
    <property type="entry name" value="Galactose mutarotase-like"/>
    <property type="match status" value="1"/>
</dbReference>
<reference evidence="1" key="1">
    <citation type="submission" date="2020-10" db="EMBL/GenBank/DDBJ databases">
        <title>Ca. Dormibacterota MAGs.</title>
        <authorList>
            <person name="Montgomery K."/>
        </authorList>
    </citation>
    <scope>NUCLEOTIDE SEQUENCE [LARGE SCALE GENOMIC DNA]</scope>
    <source>
        <strain evidence="1">SC8812_S17_10</strain>
    </source>
</reference>
<proteinExistence type="predicted"/>
<accession>A0A934NB81</accession>
<organism evidence="1 2">
    <name type="scientific">Candidatus Nephthysia bennettiae</name>
    <dbReference type="NCBI Taxonomy" id="3127016"/>
    <lineage>
        <taxon>Bacteria</taxon>
        <taxon>Bacillati</taxon>
        <taxon>Candidatus Dormiibacterota</taxon>
        <taxon>Candidatus Dormibacteria</taxon>
        <taxon>Candidatus Dormibacterales</taxon>
        <taxon>Candidatus Dormibacteraceae</taxon>
        <taxon>Candidatus Nephthysia</taxon>
    </lineage>
</organism>
<dbReference type="Gene3D" id="2.70.98.10">
    <property type="match status" value="1"/>
</dbReference>
<name>A0A934NB81_9BACT</name>
<comment type="caution">
    <text evidence="1">The sequence shown here is derived from an EMBL/GenBank/DDBJ whole genome shotgun (WGS) entry which is preliminary data.</text>
</comment>